<dbReference type="PANTHER" id="PTHR15337">
    <property type="entry name" value="ANTERIOR GRADIENT PROTEIN-RELATED"/>
    <property type="match status" value="1"/>
</dbReference>
<evidence type="ECO:0000259" key="3">
    <source>
        <dbReference type="Pfam" id="PF03190"/>
    </source>
</evidence>
<dbReference type="OrthoDB" id="9811036at2"/>
<organism evidence="4 5">
    <name type="scientific">Flammeovirga pectinis</name>
    <dbReference type="NCBI Taxonomy" id="2494373"/>
    <lineage>
        <taxon>Bacteria</taxon>
        <taxon>Pseudomonadati</taxon>
        <taxon>Bacteroidota</taxon>
        <taxon>Cytophagia</taxon>
        <taxon>Cytophagales</taxon>
        <taxon>Flammeovirgaceae</taxon>
        <taxon>Flammeovirga</taxon>
    </lineage>
</organism>
<dbReference type="EMBL" id="CP034562">
    <property type="protein sequence ID" value="AZQ61972.1"/>
    <property type="molecule type" value="Genomic_DNA"/>
</dbReference>
<feature type="domain" description="Spermatogenesis-associated protein 20-like TRX" evidence="3">
    <location>
        <begin position="19"/>
        <end position="89"/>
    </location>
</feature>
<dbReference type="AlphaFoldDB" id="A0A3Q9FKS6"/>
<protein>
    <submittedName>
        <fullName evidence="4">DUF255 domain-containing protein</fullName>
    </submittedName>
</protein>
<evidence type="ECO:0000256" key="2">
    <source>
        <dbReference type="ARBA" id="ARBA00023284"/>
    </source>
</evidence>
<dbReference type="InterPro" id="IPR017937">
    <property type="entry name" value="Thioredoxin_CS"/>
</dbReference>
<accession>A0A3Q9FKS6</accession>
<dbReference type="Proteomes" id="UP000267268">
    <property type="component" value="Chromosome 1"/>
</dbReference>
<dbReference type="InterPro" id="IPR051099">
    <property type="entry name" value="AGR/TXD"/>
</dbReference>
<keyword evidence="2" id="KW-0676">Redox-active center</keyword>
<name>A0A3Q9FKS6_9BACT</name>
<dbReference type="InterPro" id="IPR036249">
    <property type="entry name" value="Thioredoxin-like_sf"/>
</dbReference>
<keyword evidence="5" id="KW-1185">Reference proteome</keyword>
<dbReference type="PANTHER" id="PTHR15337:SF11">
    <property type="entry name" value="THIOREDOXIN DOMAIN-CONTAINING PROTEIN"/>
    <property type="match status" value="1"/>
</dbReference>
<dbReference type="RefSeq" id="WP_126613032.1">
    <property type="nucleotide sequence ID" value="NZ_CP034562.1"/>
</dbReference>
<dbReference type="InterPro" id="IPR004879">
    <property type="entry name" value="Ssp411-like_TRX"/>
</dbReference>
<sequence>MKKITFLFILFICQVTDLYAQEKINWLSFTEAIHQNKKQPKKIFIDIYTDWCTWCKKMDRKTFTDPKIINYMNANFYAVKLDAEGKAPITFQNETFIYHKEKGTGYHELASTLLDGNMSYPTVVVLFVGKDEELLTQPIPIQGYQNKEKMLMVLSYLEEADLEKQSFSDFQKTYKSPYK</sequence>
<proteinExistence type="predicted"/>
<evidence type="ECO:0000256" key="1">
    <source>
        <dbReference type="ARBA" id="ARBA00022729"/>
    </source>
</evidence>
<reference evidence="4 5" key="1">
    <citation type="submission" date="2018-12" db="EMBL/GenBank/DDBJ databases">
        <title>Flammeovirga pectinis sp. nov., isolated from the gut of the Korean scallop, Patinopecten yessoensis.</title>
        <authorList>
            <person name="Bae J.-W."/>
            <person name="Jeong Y.-S."/>
            <person name="Kang W."/>
        </authorList>
    </citation>
    <scope>NUCLEOTIDE SEQUENCE [LARGE SCALE GENOMIC DNA]</scope>
    <source>
        <strain evidence="4 5">L12M1</strain>
    </source>
</reference>
<dbReference type="PROSITE" id="PS00194">
    <property type="entry name" value="THIOREDOXIN_1"/>
    <property type="match status" value="1"/>
</dbReference>
<gene>
    <name evidence="4" type="ORF">EI427_06885</name>
</gene>
<evidence type="ECO:0000313" key="5">
    <source>
        <dbReference type="Proteomes" id="UP000267268"/>
    </source>
</evidence>
<dbReference type="Pfam" id="PF03190">
    <property type="entry name" value="Thioredox_DsbH"/>
    <property type="match status" value="1"/>
</dbReference>
<dbReference type="Gene3D" id="3.40.30.10">
    <property type="entry name" value="Glutaredoxin"/>
    <property type="match status" value="1"/>
</dbReference>
<evidence type="ECO:0000313" key="4">
    <source>
        <dbReference type="EMBL" id="AZQ61972.1"/>
    </source>
</evidence>
<keyword evidence="1" id="KW-0732">Signal</keyword>
<dbReference type="KEGG" id="fll:EI427_06885"/>
<dbReference type="SUPFAM" id="SSF52833">
    <property type="entry name" value="Thioredoxin-like"/>
    <property type="match status" value="1"/>
</dbReference>